<organism evidence="1 2">
    <name type="scientific">Megaselia scalaris</name>
    <name type="common">Humpbacked fly</name>
    <name type="synonym">Phora scalaris</name>
    <dbReference type="NCBI Taxonomy" id="36166"/>
    <lineage>
        <taxon>Eukaryota</taxon>
        <taxon>Metazoa</taxon>
        <taxon>Ecdysozoa</taxon>
        <taxon>Arthropoda</taxon>
        <taxon>Hexapoda</taxon>
        <taxon>Insecta</taxon>
        <taxon>Pterygota</taxon>
        <taxon>Neoptera</taxon>
        <taxon>Endopterygota</taxon>
        <taxon>Diptera</taxon>
        <taxon>Brachycera</taxon>
        <taxon>Muscomorpha</taxon>
        <taxon>Platypezoidea</taxon>
        <taxon>Phoridae</taxon>
        <taxon>Megaseliini</taxon>
        <taxon>Megaselia</taxon>
    </lineage>
</organism>
<dbReference type="AlphaFoldDB" id="T1GAX9"/>
<accession>T1GAX9</accession>
<keyword evidence="2" id="KW-1185">Reference proteome</keyword>
<dbReference type="PANTHER" id="PTHR21879:SF9">
    <property type="entry name" value="OSIRIS 16"/>
    <property type="match status" value="1"/>
</dbReference>
<dbReference type="HOGENOM" id="CLU_2608772_0_0_1"/>
<dbReference type="EMBL" id="CAQQ02133231">
    <property type="status" value="NOT_ANNOTATED_CDS"/>
    <property type="molecule type" value="Genomic_DNA"/>
</dbReference>
<reference evidence="1" key="2">
    <citation type="submission" date="2015-06" db="UniProtKB">
        <authorList>
            <consortium name="EnsemblMetazoa"/>
        </authorList>
    </citation>
    <scope>IDENTIFICATION</scope>
</reference>
<reference evidence="2" key="1">
    <citation type="submission" date="2013-02" db="EMBL/GenBank/DDBJ databases">
        <authorList>
            <person name="Hughes D."/>
        </authorList>
    </citation>
    <scope>NUCLEOTIDE SEQUENCE</scope>
    <source>
        <strain>Durham</strain>
        <strain evidence="2">NC isolate 2 -- Noor lab</strain>
    </source>
</reference>
<evidence type="ECO:0000313" key="2">
    <source>
        <dbReference type="Proteomes" id="UP000015102"/>
    </source>
</evidence>
<dbReference type="InterPro" id="IPR012464">
    <property type="entry name" value="DUF1676"/>
</dbReference>
<dbReference type="PANTHER" id="PTHR21879">
    <property type="entry name" value="FI03362P-RELATED-RELATED"/>
    <property type="match status" value="1"/>
</dbReference>
<evidence type="ECO:0000313" key="1">
    <source>
        <dbReference type="EnsemblMetazoa" id="MESCA000396-PA"/>
    </source>
</evidence>
<name>T1GAX9_MEGSC</name>
<dbReference type="Pfam" id="PF07898">
    <property type="entry name" value="DUF1676"/>
    <property type="match status" value="1"/>
</dbReference>
<dbReference type="Proteomes" id="UP000015102">
    <property type="component" value="Unassembled WGS sequence"/>
</dbReference>
<dbReference type="GO" id="GO:0016020">
    <property type="term" value="C:membrane"/>
    <property type="evidence" value="ECO:0007669"/>
    <property type="project" value="TreeGrafter"/>
</dbReference>
<dbReference type="EMBL" id="CAQQ02133230">
    <property type="status" value="NOT_ANNOTATED_CDS"/>
    <property type="molecule type" value="Genomic_DNA"/>
</dbReference>
<protein>
    <submittedName>
        <fullName evidence="1">Uncharacterized protein</fullName>
    </submittedName>
</protein>
<dbReference type="EnsemblMetazoa" id="MESCA000396-RA">
    <property type="protein sequence ID" value="MESCA000396-PA"/>
    <property type="gene ID" value="MESCA000396"/>
</dbReference>
<sequence length="79" mass="8081">METLLAAGMMMKGMLMAVGMGAIAIMAGKALMTGILALALSSIIGLKSLASSGGKSTTYEIVAKPIYTNSHTHSLHVIT</sequence>
<proteinExistence type="predicted"/>